<evidence type="ECO:0000313" key="5">
    <source>
        <dbReference type="EMBL" id="SDN01231.1"/>
    </source>
</evidence>
<name>A0A1G9XXI4_9FIRM</name>
<dbReference type="InterPro" id="IPR016047">
    <property type="entry name" value="M23ase_b-sheet_dom"/>
</dbReference>
<dbReference type="FunFam" id="2.70.70.10:FF:000006">
    <property type="entry name" value="M23 family peptidase"/>
    <property type="match status" value="1"/>
</dbReference>
<dbReference type="GO" id="GO:0004222">
    <property type="term" value="F:metalloendopeptidase activity"/>
    <property type="evidence" value="ECO:0007669"/>
    <property type="project" value="TreeGrafter"/>
</dbReference>
<dbReference type="CDD" id="cd12797">
    <property type="entry name" value="M23_peptidase"/>
    <property type="match status" value="1"/>
</dbReference>
<dbReference type="InterPro" id="IPR011055">
    <property type="entry name" value="Dup_hybrid_motif"/>
</dbReference>
<reference evidence="5 6" key="1">
    <citation type="submission" date="2016-10" db="EMBL/GenBank/DDBJ databases">
        <authorList>
            <person name="de Groot N.N."/>
        </authorList>
    </citation>
    <scope>NUCLEOTIDE SEQUENCE [LARGE SCALE GENOMIC DNA]</scope>
    <source>
        <strain evidence="5 6">DSM 1736</strain>
    </source>
</reference>
<evidence type="ECO:0000256" key="3">
    <source>
        <dbReference type="SAM" id="Phobius"/>
    </source>
</evidence>
<protein>
    <submittedName>
        <fullName evidence="5">Peptidase family M23</fullName>
    </submittedName>
</protein>
<keyword evidence="1" id="KW-0732">Signal</keyword>
<proteinExistence type="predicted"/>
<dbReference type="EMBL" id="FNHB01000010">
    <property type="protein sequence ID" value="SDN01231.1"/>
    <property type="molecule type" value="Genomic_DNA"/>
</dbReference>
<dbReference type="Pfam" id="PF01551">
    <property type="entry name" value="Peptidase_M23"/>
    <property type="match status" value="1"/>
</dbReference>
<dbReference type="InterPro" id="IPR050570">
    <property type="entry name" value="Cell_wall_metabolism_enzyme"/>
</dbReference>
<evidence type="ECO:0000313" key="6">
    <source>
        <dbReference type="Proteomes" id="UP000214880"/>
    </source>
</evidence>
<dbReference type="PANTHER" id="PTHR21666:SF289">
    <property type="entry name" value="L-ALA--D-GLU ENDOPEPTIDASE"/>
    <property type="match status" value="1"/>
</dbReference>
<feature type="coiled-coil region" evidence="2">
    <location>
        <begin position="70"/>
        <end position="107"/>
    </location>
</feature>
<evidence type="ECO:0000256" key="2">
    <source>
        <dbReference type="SAM" id="Coils"/>
    </source>
</evidence>
<dbReference type="RefSeq" id="WP_092074548.1">
    <property type="nucleotide sequence ID" value="NZ_FNHB01000010.1"/>
</dbReference>
<organism evidence="5 6">
    <name type="scientific">Dendrosporobacter quercicolus</name>
    <dbReference type="NCBI Taxonomy" id="146817"/>
    <lineage>
        <taxon>Bacteria</taxon>
        <taxon>Bacillati</taxon>
        <taxon>Bacillota</taxon>
        <taxon>Negativicutes</taxon>
        <taxon>Selenomonadales</taxon>
        <taxon>Sporomusaceae</taxon>
        <taxon>Dendrosporobacter</taxon>
    </lineage>
</organism>
<dbReference type="Proteomes" id="UP000214880">
    <property type="component" value="Unassembled WGS sequence"/>
</dbReference>
<keyword evidence="3" id="KW-0812">Transmembrane</keyword>
<feature type="transmembrane region" description="Helical" evidence="3">
    <location>
        <begin position="34"/>
        <end position="54"/>
    </location>
</feature>
<dbReference type="Gene3D" id="2.70.70.10">
    <property type="entry name" value="Glucose Permease (Domain IIA)"/>
    <property type="match status" value="1"/>
</dbReference>
<accession>A0A1G9XXI4</accession>
<dbReference type="STRING" id="146817.SAMN04488502_11072"/>
<dbReference type="AlphaFoldDB" id="A0A1G9XXI4"/>
<dbReference type="PANTHER" id="PTHR21666">
    <property type="entry name" value="PEPTIDASE-RELATED"/>
    <property type="match status" value="1"/>
</dbReference>
<dbReference type="OrthoDB" id="9809488at2"/>
<keyword evidence="3" id="KW-0472">Membrane</keyword>
<feature type="domain" description="M23ase beta-sheet core" evidence="4">
    <location>
        <begin position="210"/>
        <end position="303"/>
    </location>
</feature>
<keyword evidence="2" id="KW-0175">Coiled coil</keyword>
<keyword evidence="6" id="KW-1185">Reference proteome</keyword>
<sequence>MLDRKQKTDKQEYTIMIVPHQGNLVRSFSVRARAVKSGIVALCVLALFGGGTYINYSYQLKVAQADRVELEQYRRTSSDQQAKLEQLAEETADLQGELERLNKLESDLRSMVRSDQTGIASRSGVVRTAPNHQGQGGPQVKPNADNLAELVRQLKTAAKVREQGLEHLHDELAAIQAQRAVTPSILPAQGEVTSRFGWRDAPIGWGRDWHPGIDIANSYGTPIAAAADGQVVESGWNGGYGKMVKIDHGNGIVTIYGHNSENLVSAGATVKKGEIIAYMGSTGYSTGPHVHYEVQVNGNAVDPADFL</sequence>
<keyword evidence="3" id="KW-1133">Transmembrane helix</keyword>
<gene>
    <name evidence="5" type="ORF">SAMN04488502_11072</name>
</gene>
<evidence type="ECO:0000256" key="1">
    <source>
        <dbReference type="ARBA" id="ARBA00022729"/>
    </source>
</evidence>
<dbReference type="SUPFAM" id="SSF51261">
    <property type="entry name" value="Duplicated hybrid motif"/>
    <property type="match status" value="1"/>
</dbReference>
<evidence type="ECO:0000259" key="4">
    <source>
        <dbReference type="Pfam" id="PF01551"/>
    </source>
</evidence>